<feature type="compositionally biased region" description="Polar residues" evidence="1">
    <location>
        <begin position="414"/>
        <end position="424"/>
    </location>
</feature>
<accession>A0A6J1SJN3</accession>
<dbReference type="KEGG" id="foc:113208242"/>
<dbReference type="GeneID" id="113208242"/>
<feature type="compositionally biased region" description="Polar residues" evidence="1">
    <location>
        <begin position="460"/>
        <end position="470"/>
    </location>
</feature>
<sequence length="1123" mass="126183">MVKASIRGASSQLKMATPALHSIILTQNAETPLIQDYFRTKKLQGPRAVPKSILSADVVANLREKLRNCTDMSTCVSCIVMCLEEFSTNHQVQDPWHQFSKELAQLVSECLAYFIEVKRRDHKQNTSNFDDLSRNFTKLCYVIYYFADKSADLSTELFNRCSKGLMAVLISKNLDSEMRAVLLQALSFLCKYAKAHEIVKTFSNLQVYLVCLGKIVDILAVETQMDAYKIFHTSLLNKDDAIIKASTWFSKWPSVRDTFIESYSLEFSKGCGMFLNSLHKLKKASDMKQTPISSCSLTLSTGYTHNNTKPRHSAGLVESNTTISAKKLETATAINNIKKPHKVSFPTSNVAKMQSTTPATSLNESQKSSKGKPFQQTSYYLNSCNSPSLRVDPSKPVRGKQTEQFQKSGRLIFSETTNRGNPDQNPKDISSKKLETQTASIQDGMPFKVPFTCNAANTPSVTPTVGLQKQSKPKVFQTPYYPDSRKSLSLRNKIKKDQNNSVSSKQAEHFERNSELKFLQGPNTQKEEDLNNTPEPKVKKTRYVGKKALQSEPKSKEIEKDVPVQRCSLSNLSSEDHSSKVEKWLSYHDTNHSEDFDTVVISSDDDKIDSYNHKVSGVRETVSQERPAPQRVYHSPPMVSFTSNISHTKTNVKSPSKKNGENYLEKTRPGQRTVDFKTDVTNTGNMSPPVKRKKDNSSGNTEYSVTQPMNMWEKKLRELEQNRIAEKQKRKDIYCFNASVTPAPFKTPRVPATSRKTRSKTGPSACQQVKTQKSSKNKRSDILANKENCKTIRQSIKINKNPGKPPLSRINNCLQPTETEKKEKKKMKYTKDLSLNPTGNGKIKVSCTSPTNNSELVGSSNHYFSPVVDDSFEVKAGMEEKVKVSPIQTESCKTKKQSDMSEFAKEKPKSCTVFDKNTTTVKSEKTPFKHIFNNSNQSESYKDVKGVKTYFDSKGKDILGDSGFEVTSGSDGGSKFADETVSAVRKNKHSSKSEYYKSFLQTNLKKALEANADILSGNESMATEMNEIQNFAQKISESASRCILTNRSNCQQLRDQHSALQGCSNYLGPYEDQTFKALVPGTRYLDFKAFTRHLKEQSRQRTMNAIREALEKSFSSSSSGDEL</sequence>
<proteinExistence type="predicted"/>
<organism evidence="2 3">
    <name type="scientific">Frankliniella occidentalis</name>
    <name type="common">Western flower thrips</name>
    <name type="synonym">Euthrips occidentalis</name>
    <dbReference type="NCBI Taxonomy" id="133901"/>
    <lineage>
        <taxon>Eukaryota</taxon>
        <taxon>Metazoa</taxon>
        <taxon>Ecdysozoa</taxon>
        <taxon>Arthropoda</taxon>
        <taxon>Hexapoda</taxon>
        <taxon>Insecta</taxon>
        <taxon>Pterygota</taxon>
        <taxon>Neoptera</taxon>
        <taxon>Paraneoptera</taxon>
        <taxon>Thysanoptera</taxon>
        <taxon>Terebrantia</taxon>
        <taxon>Thripoidea</taxon>
        <taxon>Thripidae</taxon>
        <taxon>Frankliniella</taxon>
    </lineage>
</organism>
<feature type="compositionally biased region" description="Basic and acidic residues" evidence="1">
    <location>
        <begin position="425"/>
        <end position="435"/>
    </location>
</feature>
<feature type="region of interest" description="Disordered" evidence="1">
    <location>
        <begin position="619"/>
        <end position="643"/>
    </location>
</feature>
<protein>
    <submittedName>
        <fullName evidence="3">Uncharacterized protein LOC113208242</fullName>
    </submittedName>
</protein>
<evidence type="ECO:0000313" key="2">
    <source>
        <dbReference type="Proteomes" id="UP000504606"/>
    </source>
</evidence>
<dbReference type="AlphaFoldDB" id="A0A6J1SJN3"/>
<feature type="region of interest" description="Disordered" evidence="1">
    <location>
        <begin position="345"/>
        <end position="435"/>
    </location>
</feature>
<feature type="compositionally biased region" description="Basic and acidic residues" evidence="1">
    <location>
        <begin position="506"/>
        <end position="515"/>
    </location>
</feature>
<gene>
    <name evidence="3" type="primary">LOC113208242</name>
</gene>
<evidence type="ECO:0000256" key="1">
    <source>
        <dbReference type="SAM" id="MobiDB-lite"/>
    </source>
</evidence>
<name>A0A6J1SJN3_FRAOC</name>
<reference evidence="3" key="1">
    <citation type="submission" date="2025-08" db="UniProtKB">
        <authorList>
            <consortium name="RefSeq"/>
        </authorList>
    </citation>
    <scope>IDENTIFICATION</scope>
    <source>
        <tissue evidence="3">Whole organism</tissue>
    </source>
</reference>
<feature type="region of interest" description="Disordered" evidence="1">
    <location>
        <begin position="675"/>
        <end position="704"/>
    </location>
</feature>
<dbReference type="Proteomes" id="UP000504606">
    <property type="component" value="Unplaced"/>
</dbReference>
<feature type="compositionally biased region" description="Polar residues" evidence="1">
    <location>
        <begin position="345"/>
        <end position="388"/>
    </location>
</feature>
<dbReference type="RefSeq" id="XP_026280953.2">
    <property type="nucleotide sequence ID" value="XM_026425168.2"/>
</dbReference>
<feature type="region of interest" description="Disordered" evidence="1">
    <location>
        <begin position="460"/>
        <end position="540"/>
    </location>
</feature>
<dbReference type="OrthoDB" id="10671681at2759"/>
<evidence type="ECO:0000313" key="3">
    <source>
        <dbReference type="RefSeq" id="XP_026280953.2"/>
    </source>
</evidence>
<keyword evidence="2" id="KW-1185">Reference proteome</keyword>
<feature type="region of interest" description="Disordered" evidence="1">
    <location>
        <begin position="746"/>
        <end position="786"/>
    </location>
</feature>
<feature type="compositionally biased region" description="Polar residues" evidence="1">
    <location>
        <begin position="760"/>
        <end position="774"/>
    </location>
</feature>